<name>A0ABV9SV06_9BACT</name>
<proteinExistence type="predicted"/>
<comment type="caution">
    <text evidence="2">The sequence shown here is derived from an EMBL/GenBank/DDBJ whole genome shotgun (WGS) entry which is preliminary data.</text>
</comment>
<dbReference type="RefSeq" id="WP_377060526.1">
    <property type="nucleotide sequence ID" value="NZ_JBHSJJ010000001.1"/>
</dbReference>
<feature type="domain" description="PhnB-like" evidence="1">
    <location>
        <begin position="8"/>
        <end position="135"/>
    </location>
</feature>
<reference evidence="3" key="1">
    <citation type="journal article" date="2019" name="Int. J. Syst. Evol. Microbiol.">
        <title>The Global Catalogue of Microorganisms (GCM) 10K type strain sequencing project: providing services to taxonomists for standard genome sequencing and annotation.</title>
        <authorList>
            <consortium name="The Broad Institute Genomics Platform"/>
            <consortium name="The Broad Institute Genome Sequencing Center for Infectious Disease"/>
            <person name="Wu L."/>
            <person name="Ma J."/>
        </authorList>
    </citation>
    <scope>NUCLEOTIDE SEQUENCE [LARGE SCALE GENOMIC DNA]</scope>
    <source>
        <strain evidence="3">CGMCC 4.7466</strain>
    </source>
</reference>
<organism evidence="2 3">
    <name type="scientific">Negadavirga shengliensis</name>
    <dbReference type="NCBI Taxonomy" id="1389218"/>
    <lineage>
        <taxon>Bacteria</taxon>
        <taxon>Pseudomonadati</taxon>
        <taxon>Bacteroidota</taxon>
        <taxon>Cytophagia</taxon>
        <taxon>Cytophagales</taxon>
        <taxon>Cyclobacteriaceae</taxon>
        <taxon>Negadavirga</taxon>
    </lineage>
</organism>
<dbReference type="Gene3D" id="3.10.180.10">
    <property type="entry name" value="2,3-Dihydroxybiphenyl 1,2-Dioxygenase, domain 1"/>
    <property type="match status" value="1"/>
</dbReference>
<dbReference type="CDD" id="cd06588">
    <property type="entry name" value="PhnB_like"/>
    <property type="match status" value="1"/>
</dbReference>
<keyword evidence="3" id="KW-1185">Reference proteome</keyword>
<dbReference type="EMBL" id="JBHSJJ010000001">
    <property type="protein sequence ID" value="MFC4870196.1"/>
    <property type="molecule type" value="Genomic_DNA"/>
</dbReference>
<accession>A0ABV9SV06</accession>
<dbReference type="Proteomes" id="UP001595818">
    <property type="component" value="Unassembled WGS sequence"/>
</dbReference>
<dbReference type="Pfam" id="PF06983">
    <property type="entry name" value="3-dmu-9_3-mt"/>
    <property type="match status" value="1"/>
</dbReference>
<evidence type="ECO:0000259" key="1">
    <source>
        <dbReference type="Pfam" id="PF06983"/>
    </source>
</evidence>
<sequence>MKIQSIRLVPYLRFQGNCEEALGFYASILDGKFTIEQKYDVPEMNAPEDYRDKILHASFEFGENRFYACDIFPGAVIKESGKNVSLSLLLETQQEGDKVFDRLSEGGKVNFPFKKQFWGDWHGSFIDRFGIEWNVNAQDG</sequence>
<dbReference type="InterPro" id="IPR028973">
    <property type="entry name" value="PhnB-like"/>
</dbReference>
<dbReference type="PANTHER" id="PTHR33990:SF1">
    <property type="entry name" value="PROTEIN YJDN"/>
    <property type="match status" value="1"/>
</dbReference>
<evidence type="ECO:0000313" key="3">
    <source>
        <dbReference type="Proteomes" id="UP001595818"/>
    </source>
</evidence>
<gene>
    <name evidence="2" type="ORF">ACFPFU_00755</name>
</gene>
<dbReference type="InterPro" id="IPR029068">
    <property type="entry name" value="Glyas_Bleomycin-R_OHBP_Dase"/>
</dbReference>
<dbReference type="PANTHER" id="PTHR33990">
    <property type="entry name" value="PROTEIN YJDN-RELATED"/>
    <property type="match status" value="1"/>
</dbReference>
<protein>
    <submittedName>
        <fullName evidence="2">VOC family protein</fullName>
    </submittedName>
</protein>
<evidence type="ECO:0000313" key="2">
    <source>
        <dbReference type="EMBL" id="MFC4870196.1"/>
    </source>
</evidence>
<dbReference type="SUPFAM" id="SSF54593">
    <property type="entry name" value="Glyoxalase/Bleomycin resistance protein/Dihydroxybiphenyl dioxygenase"/>
    <property type="match status" value="1"/>
</dbReference>